<sequence>MTIYEARGFQSNLVYPFDKMEPFQYIERFKPLVVPEGANIEEFKRIQAPYCISGKVTPEKNGSYKRNNTSLIYRDLIFLDYDDIQGTTEDFIEAVSSALFGYSYILYPTIKQGLYLELAALESGIIKKQELSNTRVQTSRVNTTENNLINVLKLKEYTLQRIERLTEERMEISRLIDKLANPLERSVLRLFYLNVLDAWQVAEEIDKSKTAVYIIRQKAIEHLANVG</sequence>
<protein>
    <submittedName>
        <fullName evidence="1">Phage protein</fullName>
    </submittedName>
</protein>
<dbReference type="Pfam" id="PF07374">
    <property type="entry name" value="DUF1492"/>
    <property type="match status" value="1"/>
</dbReference>
<dbReference type="Proteomes" id="UP000046095">
    <property type="component" value="Unassembled WGS sequence"/>
</dbReference>
<accession>A0A064C0A5</accession>
<proteinExistence type="predicted"/>
<evidence type="ECO:0000313" key="4">
    <source>
        <dbReference type="Proteomes" id="UP000046095"/>
    </source>
</evidence>
<dbReference type="EMBL" id="CMWB01000003">
    <property type="protein sequence ID" value="CKI87841.1"/>
    <property type="molecule type" value="Genomic_DNA"/>
</dbReference>
<evidence type="ECO:0000313" key="2">
    <source>
        <dbReference type="EMBL" id="COR32023.1"/>
    </source>
</evidence>
<dbReference type="InterPro" id="IPR013324">
    <property type="entry name" value="RNA_pol_sigma_r3/r4-like"/>
</dbReference>
<dbReference type="InterPro" id="IPR010861">
    <property type="entry name" value="DUF1492"/>
</dbReference>
<organism evidence="1 3">
    <name type="scientific">Streptococcus pneumoniae</name>
    <dbReference type="NCBI Taxonomy" id="1313"/>
    <lineage>
        <taxon>Bacteria</taxon>
        <taxon>Bacillati</taxon>
        <taxon>Bacillota</taxon>
        <taxon>Bacilli</taxon>
        <taxon>Lactobacillales</taxon>
        <taxon>Streptococcaceae</taxon>
        <taxon>Streptococcus</taxon>
    </lineage>
</organism>
<dbReference type="AlphaFoldDB" id="A0A064C0A5"/>
<gene>
    <name evidence="2" type="ORF">ERS021218_00287</name>
    <name evidence="1" type="ORF">ERS096071_00242</name>
</gene>
<dbReference type="EMBL" id="CRVC01000002">
    <property type="protein sequence ID" value="COR32023.1"/>
    <property type="molecule type" value="Genomic_DNA"/>
</dbReference>
<dbReference type="SUPFAM" id="SSF88659">
    <property type="entry name" value="Sigma3 and sigma4 domains of RNA polymerase sigma factors"/>
    <property type="match status" value="1"/>
</dbReference>
<evidence type="ECO:0000313" key="3">
    <source>
        <dbReference type="Proteomes" id="UP000045541"/>
    </source>
</evidence>
<dbReference type="Proteomes" id="UP000045541">
    <property type="component" value="Unassembled WGS sequence"/>
</dbReference>
<dbReference type="PATRIC" id="fig|1313.5270.peg.916"/>
<reference evidence="1 3" key="2">
    <citation type="submission" date="2015-03" db="EMBL/GenBank/DDBJ databases">
        <authorList>
            <consortium name="Pathogen Informatics"/>
            <person name="Murphy D."/>
        </authorList>
    </citation>
    <scope>NUCLEOTIDE SEQUENCE [LARGE SCALE GENOMIC DNA]</scope>
    <source>
        <strain evidence="1 3">0310</strain>
    </source>
</reference>
<evidence type="ECO:0000313" key="1">
    <source>
        <dbReference type="EMBL" id="CKI87841.1"/>
    </source>
</evidence>
<name>A0A064C0A5_STREE</name>
<reference evidence="2 4" key="1">
    <citation type="submission" date="2015-03" db="EMBL/GenBank/DDBJ databases">
        <authorList>
            <person name="Murphy D."/>
        </authorList>
    </citation>
    <scope>NUCLEOTIDE SEQUENCE [LARGE SCALE GENOMIC DNA]</scope>
    <source>
        <strain evidence="2 4">SMRU1708</strain>
    </source>
</reference>